<dbReference type="SUPFAM" id="SSF56601">
    <property type="entry name" value="beta-lactamase/transpeptidase-like"/>
    <property type="match status" value="1"/>
</dbReference>
<evidence type="ECO:0000256" key="1">
    <source>
        <dbReference type="SAM" id="SignalP"/>
    </source>
</evidence>
<gene>
    <name evidence="3" type="ORF">DSM104443_01533</name>
</gene>
<name>A0A6M4GT27_9PROT</name>
<dbReference type="Proteomes" id="UP000501534">
    <property type="component" value="Chromosome"/>
</dbReference>
<keyword evidence="1" id="KW-0732">Signal</keyword>
<reference evidence="3 4" key="1">
    <citation type="submission" date="2020-04" db="EMBL/GenBank/DDBJ databases">
        <title>Usitatibacter rugosus gen. nov., sp. nov. and Usitatibacter palustris sp. nov., novel members of Usitatibacteraceae fam. nov. within the order Nitrosomonadales isolated from soil.</title>
        <authorList>
            <person name="Huber K.J."/>
            <person name="Neumann-Schaal M."/>
            <person name="Geppert A."/>
            <person name="Luckner M."/>
            <person name="Wanner G."/>
            <person name="Overmann J."/>
        </authorList>
    </citation>
    <scope>NUCLEOTIDE SEQUENCE [LARGE SCALE GENOMIC DNA]</scope>
    <source>
        <strain evidence="3 4">0125_3</strain>
    </source>
</reference>
<dbReference type="Gene3D" id="3.40.710.10">
    <property type="entry name" value="DD-peptidase/beta-lactamase superfamily"/>
    <property type="match status" value="1"/>
</dbReference>
<feature type="signal peptide" evidence="1">
    <location>
        <begin position="1"/>
        <end position="26"/>
    </location>
</feature>
<evidence type="ECO:0000313" key="4">
    <source>
        <dbReference type="Proteomes" id="UP000501534"/>
    </source>
</evidence>
<sequence>MSRRRALTTLSALGLLAMTLPGTANAARRREPFADALDAELGAIVRDAGQPLASLATLAVRDGNVVYEGHFGRRFIDPTSRVRDRPAQPTTLYRIASISKLVTTLGVLRLVEQGRLDLDADAGSYLGYALRNPHFPGAPVTLRMMLCHTSSLRDDGGYYWDERVDLRDVLLPGGTKHGQGAMWSSKAAPGAYFEYTNLSWGVIGTVLEKVTGERFDRLMQRLVLEPLGMQGGFSPADLPKERQGRIATLYRKRSNADDNAPWYFDGPWIPQVDDYSTSDPVPRASPGYVPGSNGTLFGPQGNLRATAADLGRVMRMLMAGGELDGKRFLSAARVDEMVSVQWRYAGPENGLADYGSAARRFNAWGLGCQHFMDVQGGDRLVDGGGFTAVGHLGDAWGLIGTFAFNRETKNGLLFLCGGTGFDPRTNPGIYSSYFRFEERILTALYQRALGGKPA</sequence>
<proteinExistence type="predicted"/>
<keyword evidence="4" id="KW-1185">Reference proteome</keyword>
<evidence type="ECO:0000259" key="2">
    <source>
        <dbReference type="Pfam" id="PF00144"/>
    </source>
</evidence>
<dbReference type="Pfam" id="PF00144">
    <property type="entry name" value="Beta-lactamase"/>
    <property type="match status" value="1"/>
</dbReference>
<dbReference type="InterPro" id="IPR012338">
    <property type="entry name" value="Beta-lactam/transpept-like"/>
</dbReference>
<dbReference type="RefSeq" id="WP_212757029.1">
    <property type="nucleotide sequence ID" value="NZ_CP053069.1"/>
</dbReference>
<dbReference type="InterPro" id="IPR050789">
    <property type="entry name" value="Diverse_Enzym_Activities"/>
</dbReference>
<dbReference type="KEGG" id="uru:DSM104443_01533"/>
<organism evidence="3 4">
    <name type="scientific">Usitatibacter rugosus</name>
    <dbReference type="NCBI Taxonomy" id="2732067"/>
    <lineage>
        <taxon>Bacteria</taxon>
        <taxon>Pseudomonadati</taxon>
        <taxon>Pseudomonadota</taxon>
        <taxon>Betaproteobacteria</taxon>
        <taxon>Nitrosomonadales</taxon>
        <taxon>Usitatibacteraceae</taxon>
        <taxon>Usitatibacter</taxon>
    </lineage>
</organism>
<dbReference type="PANTHER" id="PTHR43283">
    <property type="entry name" value="BETA-LACTAMASE-RELATED"/>
    <property type="match status" value="1"/>
</dbReference>
<protein>
    <recommendedName>
        <fullName evidence="2">Beta-lactamase-related domain-containing protein</fullName>
    </recommendedName>
</protein>
<dbReference type="EMBL" id="CP053069">
    <property type="protein sequence ID" value="QJR10469.1"/>
    <property type="molecule type" value="Genomic_DNA"/>
</dbReference>
<dbReference type="AlphaFoldDB" id="A0A6M4GT27"/>
<evidence type="ECO:0000313" key="3">
    <source>
        <dbReference type="EMBL" id="QJR10469.1"/>
    </source>
</evidence>
<feature type="domain" description="Beta-lactamase-related" evidence="2">
    <location>
        <begin position="52"/>
        <end position="420"/>
    </location>
</feature>
<feature type="chain" id="PRO_5026796181" description="Beta-lactamase-related domain-containing protein" evidence="1">
    <location>
        <begin position="27"/>
        <end position="454"/>
    </location>
</feature>
<accession>A0A6M4GT27</accession>
<dbReference type="InterPro" id="IPR001466">
    <property type="entry name" value="Beta-lactam-related"/>
</dbReference>